<evidence type="ECO:0000256" key="6">
    <source>
        <dbReference type="ARBA" id="ARBA00022982"/>
    </source>
</evidence>
<dbReference type="GO" id="GO:0005506">
    <property type="term" value="F:iron ion binding"/>
    <property type="evidence" value="ECO:0007669"/>
    <property type="project" value="InterPro"/>
</dbReference>
<feature type="binding site" description="axial binding residue" evidence="9">
    <location>
        <position position="136"/>
    </location>
    <ligand>
        <name>heme c</name>
        <dbReference type="ChEBI" id="CHEBI:61717"/>
        <label>2</label>
    </ligand>
    <ligandPart>
        <name>Fe</name>
        <dbReference type="ChEBI" id="CHEBI:18248"/>
    </ligandPart>
</feature>
<accession>A0A317MYU6</accession>
<feature type="signal peptide" evidence="10">
    <location>
        <begin position="1"/>
        <end position="22"/>
    </location>
</feature>
<dbReference type="InterPro" id="IPR036909">
    <property type="entry name" value="Cyt_c-like_dom_sf"/>
</dbReference>
<keyword evidence="2" id="KW-0813">Transport</keyword>
<sequence>MNKLFLIAATSALIGSASLAWAAGDAAAGQAKSAMCAACHSADGNSVSPDFPKLAGQNAGYLYKQLTDFKSGARVNATMSGMVAPLSDQDMQDLAAYFSSQQMSKGETDPALANAGQAVFRGGNLETGVAACMACHGVTGKGNEGAKFPALAGQHAKYVELQLMTFRSVSRTNDPGMMMRNVAAKMSDAEIKAVASYVQGLQ</sequence>
<evidence type="ECO:0000313" key="13">
    <source>
        <dbReference type="Proteomes" id="UP000246569"/>
    </source>
</evidence>
<dbReference type="Gene3D" id="1.10.760.10">
    <property type="entry name" value="Cytochrome c-like domain"/>
    <property type="match status" value="2"/>
</dbReference>
<dbReference type="InterPro" id="IPR024167">
    <property type="entry name" value="Cytochrome_c4-like"/>
</dbReference>
<evidence type="ECO:0000256" key="10">
    <source>
        <dbReference type="SAM" id="SignalP"/>
    </source>
</evidence>
<keyword evidence="4 9" id="KW-0479">Metal-binding</keyword>
<comment type="PTM">
    <text evidence="8">Binds 2 heme c groups covalently per subunit.</text>
</comment>
<gene>
    <name evidence="12" type="ORF">C7443_102458</name>
</gene>
<dbReference type="GO" id="GO:0009055">
    <property type="term" value="F:electron transfer activity"/>
    <property type="evidence" value="ECO:0007669"/>
    <property type="project" value="InterPro"/>
</dbReference>
<evidence type="ECO:0000256" key="1">
    <source>
        <dbReference type="ARBA" id="ARBA00004418"/>
    </source>
</evidence>
<evidence type="ECO:0000256" key="5">
    <source>
        <dbReference type="ARBA" id="ARBA00022764"/>
    </source>
</evidence>
<evidence type="ECO:0000313" key="12">
    <source>
        <dbReference type="EMBL" id="PWV64805.1"/>
    </source>
</evidence>
<dbReference type="PRINTS" id="PR00605">
    <property type="entry name" value="CYTCHROMECIC"/>
</dbReference>
<dbReference type="OrthoDB" id="9773456at2"/>
<proteinExistence type="predicted"/>
<dbReference type="PANTHER" id="PTHR33751">
    <property type="entry name" value="CBB3-TYPE CYTOCHROME C OXIDASE SUBUNIT FIXP"/>
    <property type="match status" value="1"/>
</dbReference>
<dbReference type="PIRSF" id="PIRSF000005">
    <property type="entry name" value="Cytochrome_c4"/>
    <property type="match status" value="1"/>
</dbReference>
<evidence type="ECO:0000256" key="2">
    <source>
        <dbReference type="ARBA" id="ARBA00022448"/>
    </source>
</evidence>
<feature type="domain" description="Cytochrome c" evidence="11">
    <location>
        <begin position="24"/>
        <end position="102"/>
    </location>
</feature>
<keyword evidence="7 9" id="KW-0408">Iron</keyword>
<dbReference type="AlphaFoldDB" id="A0A317MYU6"/>
<dbReference type="InterPro" id="IPR050597">
    <property type="entry name" value="Cytochrome_c_Oxidase_Subunit"/>
</dbReference>
<comment type="subcellular location">
    <subcellularLocation>
        <location evidence="1">Periplasm</location>
    </subcellularLocation>
</comment>
<organism evidence="12 13">
    <name type="scientific">Plasticicumulans acidivorans</name>
    <dbReference type="NCBI Taxonomy" id="886464"/>
    <lineage>
        <taxon>Bacteria</taxon>
        <taxon>Pseudomonadati</taxon>
        <taxon>Pseudomonadota</taxon>
        <taxon>Gammaproteobacteria</taxon>
        <taxon>Candidatus Competibacteraceae</taxon>
        <taxon>Plasticicumulans</taxon>
    </lineage>
</organism>
<feature type="binding site" description="covalent" evidence="8">
    <location>
        <position position="36"/>
    </location>
    <ligand>
        <name>heme c</name>
        <dbReference type="ChEBI" id="CHEBI:61717"/>
        <label>1</label>
    </ligand>
</feature>
<keyword evidence="10" id="KW-0732">Signal</keyword>
<keyword evidence="6" id="KW-0249">Electron transport</keyword>
<keyword evidence="13" id="KW-1185">Reference proteome</keyword>
<evidence type="ECO:0000256" key="3">
    <source>
        <dbReference type="ARBA" id="ARBA00022617"/>
    </source>
</evidence>
<feature type="binding site" description="axial binding residue" evidence="9">
    <location>
        <position position="179"/>
    </location>
    <ligand>
        <name>heme c</name>
        <dbReference type="ChEBI" id="CHEBI:61717"/>
        <label>2</label>
    </ligand>
    <ligandPart>
        <name>Fe</name>
        <dbReference type="ChEBI" id="CHEBI:18248"/>
    </ligandPart>
</feature>
<evidence type="ECO:0000256" key="8">
    <source>
        <dbReference type="PIRSR" id="PIRSR000005-1"/>
    </source>
</evidence>
<feature type="binding site" description="axial binding residue" evidence="9">
    <location>
        <position position="40"/>
    </location>
    <ligand>
        <name>heme c</name>
        <dbReference type="ChEBI" id="CHEBI:61717"/>
        <label>1</label>
    </ligand>
    <ligandPart>
        <name>Fe</name>
        <dbReference type="ChEBI" id="CHEBI:18248"/>
    </ligandPart>
</feature>
<dbReference type="RefSeq" id="WP_110017429.1">
    <property type="nucleotide sequence ID" value="NZ_QGTJ01000002.1"/>
</dbReference>
<reference evidence="12 13" key="1">
    <citation type="submission" date="2018-05" db="EMBL/GenBank/DDBJ databases">
        <title>Genomic Encyclopedia of Type Strains, Phase IV (KMG-IV): sequencing the most valuable type-strain genomes for metagenomic binning, comparative biology and taxonomic classification.</title>
        <authorList>
            <person name="Goeker M."/>
        </authorList>
    </citation>
    <scope>NUCLEOTIDE SEQUENCE [LARGE SCALE GENOMIC DNA]</scope>
    <source>
        <strain evidence="12 13">DSM 23606</strain>
    </source>
</reference>
<feature type="chain" id="PRO_5016399338" evidence="10">
    <location>
        <begin position="23"/>
        <end position="202"/>
    </location>
</feature>
<dbReference type="InterPro" id="IPR008168">
    <property type="entry name" value="Cyt_C_IC"/>
</dbReference>
<feature type="binding site" description="covalent" evidence="8">
    <location>
        <position position="39"/>
    </location>
    <ligand>
        <name>heme c</name>
        <dbReference type="ChEBI" id="CHEBI:61717"/>
        <label>1</label>
    </ligand>
</feature>
<dbReference type="SUPFAM" id="SSF46626">
    <property type="entry name" value="Cytochrome c"/>
    <property type="match status" value="2"/>
</dbReference>
<keyword evidence="5" id="KW-0574">Periplasm</keyword>
<dbReference type="InterPro" id="IPR009056">
    <property type="entry name" value="Cyt_c-like_dom"/>
</dbReference>
<dbReference type="Proteomes" id="UP000246569">
    <property type="component" value="Unassembled WGS sequence"/>
</dbReference>
<evidence type="ECO:0000256" key="4">
    <source>
        <dbReference type="ARBA" id="ARBA00022723"/>
    </source>
</evidence>
<dbReference type="PROSITE" id="PS51007">
    <property type="entry name" value="CYTC"/>
    <property type="match status" value="2"/>
</dbReference>
<evidence type="ECO:0000256" key="9">
    <source>
        <dbReference type="PIRSR" id="PIRSR000005-2"/>
    </source>
</evidence>
<dbReference type="GO" id="GO:0042597">
    <property type="term" value="C:periplasmic space"/>
    <property type="evidence" value="ECO:0007669"/>
    <property type="project" value="UniProtKB-SubCell"/>
</dbReference>
<feature type="binding site" description="covalent" evidence="8">
    <location>
        <position position="135"/>
    </location>
    <ligand>
        <name>heme c</name>
        <dbReference type="ChEBI" id="CHEBI:61717"/>
        <label>2</label>
    </ligand>
</feature>
<feature type="binding site" description="covalent" evidence="8">
    <location>
        <position position="132"/>
    </location>
    <ligand>
        <name>heme c</name>
        <dbReference type="ChEBI" id="CHEBI:61717"/>
        <label>2</label>
    </ligand>
</feature>
<keyword evidence="3 8" id="KW-0349">Heme</keyword>
<feature type="domain" description="Cytochrome c" evidence="11">
    <location>
        <begin position="111"/>
        <end position="202"/>
    </location>
</feature>
<name>A0A317MYU6_9GAMM</name>
<feature type="binding site" description="axial binding residue" evidence="9">
    <location>
        <position position="79"/>
    </location>
    <ligand>
        <name>heme c</name>
        <dbReference type="ChEBI" id="CHEBI:61717"/>
        <label>1</label>
    </ligand>
    <ligandPart>
        <name>Fe</name>
        <dbReference type="ChEBI" id="CHEBI:18248"/>
    </ligandPart>
</feature>
<dbReference type="EMBL" id="QGTJ01000002">
    <property type="protein sequence ID" value="PWV64805.1"/>
    <property type="molecule type" value="Genomic_DNA"/>
</dbReference>
<protein>
    <submittedName>
        <fullName evidence="12">Cbb3-type cytochrome c oxidase subunit III</fullName>
    </submittedName>
</protein>
<dbReference type="GO" id="GO:0020037">
    <property type="term" value="F:heme binding"/>
    <property type="evidence" value="ECO:0007669"/>
    <property type="project" value="InterPro"/>
</dbReference>
<dbReference type="Pfam" id="PF00034">
    <property type="entry name" value="Cytochrom_C"/>
    <property type="match status" value="2"/>
</dbReference>
<comment type="caution">
    <text evidence="12">The sequence shown here is derived from an EMBL/GenBank/DDBJ whole genome shotgun (WGS) entry which is preliminary data.</text>
</comment>
<dbReference type="PANTHER" id="PTHR33751:SF9">
    <property type="entry name" value="CYTOCHROME C4"/>
    <property type="match status" value="1"/>
</dbReference>
<evidence type="ECO:0000256" key="7">
    <source>
        <dbReference type="ARBA" id="ARBA00023004"/>
    </source>
</evidence>
<evidence type="ECO:0000259" key="11">
    <source>
        <dbReference type="PROSITE" id="PS51007"/>
    </source>
</evidence>